<evidence type="ECO:0000313" key="2">
    <source>
        <dbReference type="Proteomes" id="UP000789375"/>
    </source>
</evidence>
<gene>
    <name evidence="1" type="ORF">FMOSSE_LOCUS11965</name>
</gene>
<feature type="non-terminal residue" evidence="1">
    <location>
        <position position="1"/>
    </location>
</feature>
<organism evidence="1 2">
    <name type="scientific">Funneliformis mosseae</name>
    <name type="common">Endomycorrhizal fungus</name>
    <name type="synonym">Glomus mosseae</name>
    <dbReference type="NCBI Taxonomy" id="27381"/>
    <lineage>
        <taxon>Eukaryota</taxon>
        <taxon>Fungi</taxon>
        <taxon>Fungi incertae sedis</taxon>
        <taxon>Mucoromycota</taxon>
        <taxon>Glomeromycotina</taxon>
        <taxon>Glomeromycetes</taxon>
        <taxon>Glomerales</taxon>
        <taxon>Glomeraceae</taxon>
        <taxon>Funneliformis</taxon>
    </lineage>
</organism>
<sequence length="58" mass="6552">VVKELIPACKSITPKNKSSARILPIKSPIMNKQVLASENTETECQKIPYNQKVEKDLR</sequence>
<protein>
    <submittedName>
        <fullName evidence="1">7911_t:CDS:1</fullName>
    </submittedName>
</protein>
<name>A0A9N9E601_FUNMO</name>
<dbReference type="EMBL" id="CAJVPP010005201">
    <property type="protein sequence ID" value="CAG8661544.1"/>
    <property type="molecule type" value="Genomic_DNA"/>
</dbReference>
<dbReference type="AlphaFoldDB" id="A0A9N9E601"/>
<keyword evidence="2" id="KW-1185">Reference proteome</keyword>
<accession>A0A9N9E601</accession>
<comment type="caution">
    <text evidence="1">The sequence shown here is derived from an EMBL/GenBank/DDBJ whole genome shotgun (WGS) entry which is preliminary data.</text>
</comment>
<proteinExistence type="predicted"/>
<dbReference type="Proteomes" id="UP000789375">
    <property type="component" value="Unassembled WGS sequence"/>
</dbReference>
<reference evidence="1" key="1">
    <citation type="submission" date="2021-06" db="EMBL/GenBank/DDBJ databases">
        <authorList>
            <person name="Kallberg Y."/>
            <person name="Tangrot J."/>
            <person name="Rosling A."/>
        </authorList>
    </citation>
    <scope>NUCLEOTIDE SEQUENCE</scope>
    <source>
        <strain evidence="1">87-6 pot B 2015</strain>
    </source>
</reference>
<evidence type="ECO:0000313" key="1">
    <source>
        <dbReference type="EMBL" id="CAG8661544.1"/>
    </source>
</evidence>